<gene>
    <name evidence="1" type="ORF">LTR09_002992</name>
</gene>
<dbReference type="EMBL" id="JAWDJX010000007">
    <property type="protein sequence ID" value="KAK3055758.1"/>
    <property type="molecule type" value="Genomic_DNA"/>
</dbReference>
<protein>
    <submittedName>
        <fullName evidence="1">Uncharacterized protein</fullName>
    </submittedName>
</protein>
<proteinExistence type="predicted"/>
<evidence type="ECO:0000313" key="1">
    <source>
        <dbReference type="EMBL" id="KAK3055758.1"/>
    </source>
</evidence>
<comment type="caution">
    <text evidence="1">The sequence shown here is derived from an EMBL/GenBank/DDBJ whole genome shotgun (WGS) entry which is preliminary data.</text>
</comment>
<evidence type="ECO:0000313" key="2">
    <source>
        <dbReference type="Proteomes" id="UP001271007"/>
    </source>
</evidence>
<accession>A0AAJ0GE37</accession>
<reference evidence="1" key="1">
    <citation type="submission" date="2023-04" db="EMBL/GenBank/DDBJ databases">
        <title>Black Yeasts Isolated from many extreme environments.</title>
        <authorList>
            <person name="Coleine C."/>
            <person name="Stajich J.E."/>
            <person name="Selbmann L."/>
        </authorList>
    </citation>
    <scope>NUCLEOTIDE SEQUENCE</scope>
    <source>
        <strain evidence="1">CCFEE 5312</strain>
    </source>
</reference>
<sequence length="182" mass="19042">MSSKDNPAPQKTDWLTQIKQDGVINPTALRPSPFVPLVFIASIPITSFLTAPGGIAETLVNGTINALFFRTVAPAGKLAALSTLYFIGTYVFAAAGSVSGLASGHKDGRSNAQPRAHISELTGLPLRLYSAHVHMMEHLAGFALMAGLAAGRTPSADPLANTLAGREVVALLGMHVLLKLFV</sequence>
<dbReference type="AlphaFoldDB" id="A0AAJ0GE37"/>
<organism evidence="1 2">
    <name type="scientific">Extremus antarcticus</name>
    <dbReference type="NCBI Taxonomy" id="702011"/>
    <lineage>
        <taxon>Eukaryota</taxon>
        <taxon>Fungi</taxon>
        <taxon>Dikarya</taxon>
        <taxon>Ascomycota</taxon>
        <taxon>Pezizomycotina</taxon>
        <taxon>Dothideomycetes</taxon>
        <taxon>Dothideomycetidae</taxon>
        <taxon>Mycosphaerellales</taxon>
        <taxon>Extremaceae</taxon>
        <taxon>Extremus</taxon>
    </lineage>
</organism>
<name>A0AAJ0GE37_9PEZI</name>
<keyword evidence="2" id="KW-1185">Reference proteome</keyword>
<dbReference type="Proteomes" id="UP001271007">
    <property type="component" value="Unassembled WGS sequence"/>
</dbReference>